<dbReference type="AlphaFoldDB" id="A0AAU8FZE7"/>
<gene>
    <name evidence="2" type="ORF">ABRQ22_17305</name>
</gene>
<evidence type="ECO:0008006" key="3">
    <source>
        <dbReference type="Google" id="ProtNLM"/>
    </source>
</evidence>
<dbReference type="EMBL" id="CP159290">
    <property type="protein sequence ID" value="XCH29320.1"/>
    <property type="molecule type" value="Genomic_DNA"/>
</dbReference>
<feature type="region of interest" description="Disordered" evidence="1">
    <location>
        <begin position="67"/>
        <end position="93"/>
    </location>
</feature>
<accession>A0AAU8FZE7</accession>
<name>A0AAU8FZE7_9MICO</name>
<reference evidence="2" key="1">
    <citation type="submission" date="2024-06" db="EMBL/GenBank/DDBJ databases">
        <title>Complete genome sequence of the cellulolytic actinobacterium, Cellulosimicrobium ES-005.</title>
        <authorList>
            <person name="Matthews C.T."/>
            <person name="Underwood K.D."/>
            <person name="Ghanchi K.M."/>
            <person name="Fields S.D."/>
            <person name="Gardner S.G."/>
        </authorList>
    </citation>
    <scope>NUCLEOTIDE SEQUENCE</scope>
    <source>
        <strain evidence="2">ES-005</strain>
    </source>
</reference>
<dbReference type="RefSeq" id="WP_353707618.1">
    <property type="nucleotide sequence ID" value="NZ_CP159290.1"/>
</dbReference>
<evidence type="ECO:0000313" key="2">
    <source>
        <dbReference type="EMBL" id="XCH29320.1"/>
    </source>
</evidence>
<evidence type="ECO:0000256" key="1">
    <source>
        <dbReference type="SAM" id="MobiDB-lite"/>
    </source>
</evidence>
<proteinExistence type="predicted"/>
<protein>
    <recommendedName>
        <fullName evidence="3">Transposase</fullName>
    </recommendedName>
</protein>
<sequence>MPHEKINHGVSNDNSRELVVGWDRIGWVQVSIYPEGWSHTGEAMIVDLNPRQVEVLIKTLKRARRQAYGDGQRWPGFSENPADNNPGPTPPAP</sequence>
<organism evidence="2">
    <name type="scientific">Cellulosimicrobium sp. ES-005</name>
    <dbReference type="NCBI Taxonomy" id="3163031"/>
    <lineage>
        <taxon>Bacteria</taxon>
        <taxon>Bacillati</taxon>
        <taxon>Actinomycetota</taxon>
        <taxon>Actinomycetes</taxon>
        <taxon>Micrococcales</taxon>
        <taxon>Promicromonosporaceae</taxon>
        <taxon>Cellulosimicrobium</taxon>
    </lineage>
</organism>